<evidence type="ECO:0000313" key="4">
    <source>
        <dbReference type="Proteomes" id="UP001375240"/>
    </source>
</evidence>
<dbReference type="InterPro" id="IPR002110">
    <property type="entry name" value="Ankyrin_rpt"/>
</dbReference>
<dbReference type="SMART" id="SM00248">
    <property type="entry name" value="ANK"/>
    <property type="match status" value="10"/>
</dbReference>
<sequence length="643" mass="70602">MDYTCLCDKTALLYAIESSNEKCCPIARLLIESGADVNLGCGFAATTPLLAAFDRSDLAMAKLLIDRGANPITKGYRPISALHPLIKQDKYLFGRKNPGPNEEAILILLKSAYAPQLLALDNIVSSLLVVNAEERFSEAFDVGLGLAITHLLESAPEETRTACRKLYRAIGIDNDLGLVREIVETYGANNKYFRFEDFSPLFYALSLRLGDIVRILLENGADPEAEWNGNTAIFFSVERGYDDMVEILIEESVNIEALNQNGETPLLRAVNRNRISNATVKVLLHHGANTEATDSQGLTALLIASRSSADEAGALVEDLVDHGANLEAEFSYGLTPLANSIIHNKSRARIKIMLDRGAKVDYLVATTETIVSWWVKWVGGEDTKPLVTPLALAAYRGDLEIMVLLLDHGASIEGLKGSCRTPMQAAAISNNAEAVKLLINRGARIENQISPAEITVFASPLYAGAIYGSWQAMKALLDAGAGREHSDTSGLVLLEKVNEGIKTVERKLRLPIEKGIIDFDGRQAGKRDKRLRLESEIAEVTQLLKKHVDISMLQNFHPMMAEDTSDASEQSVDSPEDDSISSEREDCCTDGEGSQSTLDDQDIWRIRTALIMKNSNSIYIVHSWPSGLSWGQIAKWDSFHVLR</sequence>
<dbReference type="PROSITE" id="PS50088">
    <property type="entry name" value="ANK_REPEAT"/>
    <property type="match status" value="7"/>
</dbReference>
<dbReference type="PANTHER" id="PTHR24118:SF100">
    <property type="entry name" value="FYVE-TYPE DOMAIN-CONTAINING PROTEIN"/>
    <property type="match status" value="1"/>
</dbReference>
<dbReference type="SUPFAM" id="SSF48403">
    <property type="entry name" value="Ankyrin repeat"/>
    <property type="match status" value="2"/>
</dbReference>
<feature type="repeat" description="ANK" evidence="1">
    <location>
        <begin position="388"/>
        <end position="417"/>
    </location>
</feature>
<accession>A0AAV9UKH0</accession>
<evidence type="ECO:0000256" key="2">
    <source>
        <dbReference type="SAM" id="MobiDB-lite"/>
    </source>
</evidence>
<feature type="repeat" description="ANK" evidence="1">
    <location>
        <begin position="418"/>
        <end position="450"/>
    </location>
</feature>
<dbReference type="AlphaFoldDB" id="A0AAV9UKH0"/>
<dbReference type="InterPro" id="IPR036770">
    <property type="entry name" value="Ankyrin_rpt-contain_sf"/>
</dbReference>
<feature type="repeat" description="ANK" evidence="1">
    <location>
        <begin position="261"/>
        <end position="295"/>
    </location>
</feature>
<dbReference type="PROSITE" id="PS50297">
    <property type="entry name" value="ANK_REP_REGION"/>
    <property type="match status" value="5"/>
</dbReference>
<feature type="region of interest" description="Disordered" evidence="2">
    <location>
        <begin position="562"/>
        <end position="596"/>
    </location>
</feature>
<dbReference type="Pfam" id="PF12796">
    <property type="entry name" value="Ank_2"/>
    <property type="match status" value="2"/>
</dbReference>
<feature type="repeat" description="ANK" evidence="1">
    <location>
        <begin position="296"/>
        <end position="331"/>
    </location>
</feature>
<dbReference type="EMBL" id="JAVHNQ010000006">
    <property type="protein sequence ID" value="KAK6343901.1"/>
    <property type="molecule type" value="Genomic_DNA"/>
</dbReference>
<proteinExistence type="predicted"/>
<reference evidence="3 4" key="1">
    <citation type="submission" date="2019-10" db="EMBL/GenBank/DDBJ databases">
        <authorList>
            <person name="Palmer J.M."/>
        </authorList>
    </citation>
    <scope>NUCLEOTIDE SEQUENCE [LARGE SCALE GENOMIC DNA]</scope>
    <source>
        <strain evidence="3 4">TWF696</strain>
    </source>
</reference>
<evidence type="ECO:0008006" key="5">
    <source>
        <dbReference type="Google" id="ProtNLM"/>
    </source>
</evidence>
<feature type="repeat" description="ANK" evidence="1">
    <location>
        <begin position="196"/>
        <end position="228"/>
    </location>
</feature>
<feature type="repeat" description="ANK" evidence="1">
    <location>
        <begin position="228"/>
        <end position="260"/>
    </location>
</feature>
<feature type="repeat" description="ANK" evidence="1">
    <location>
        <begin position="7"/>
        <end position="38"/>
    </location>
</feature>
<comment type="caution">
    <text evidence="3">The sequence shown here is derived from an EMBL/GenBank/DDBJ whole genome shotgun (WGS) entry which is preliminary data.</text>
</comment>
<name>A0AAV9UKH0_9PEZI</name>
<keyword evidence="4" id="KW-1185">Reference proteome</keyword>
<dbReference type="Proteomes" id="UP001375240">
    <property type="component" value="Unassembled WGS sequence"/>
</dbReference>
<evidence type="ECO:0000256" key="1">
    <source>
        <dbReference type="PROSITE-ProRule" id="PRU00023"/>
    </source>
</evidence>
<dbReference type="PANTHER" id="PTHR24118">
    <property type="entry name" value="POTE ANKYRIN DOMAIN"/>
    <property type="match status" value="1"/>
</dbReference>
<protein>
    <recommendedName>
        <fullName evidence="5">Ankyrin</fullName>
    </recommendedName>
</protein>
<organism evidence="3 4">
    <name type="scientific">Orbilia brochopaga</name>
    <dbReference type="NCBI Taxonomy" id="3140254"/>
    <lineage>
        <taxon>Eukaryota</taxon>
        <taxon>Fungi</taxon>
        <taxon>Dikarya</taxon>
        <taxon>Ascomycota</taxon>
        <taxon>Pezizomycotina</taxon>
        <taxon>Orbiliomycetes</taxon>
        <taxon>Orbiliales</taxon>
        <taxon>Orbiliaceae</taxon>
        <taxon>Orbilia</taxon>
    </lineage>
</organism>
<keyword evidence="1" id="KW-0040">ANK repeat</keyword>
<evidence type="ECO:0000313" key="3">
    <source>
        <dbReference type="EMBL" id="KAK6343901.1"/>
    </source>
</evidence>
<gene>
    <name evidence="3" type="ORF">TWF696_007555</name>
</gene>
<dbReference type="Gene3D" id="1.25.40.20">
    <property type="entry name" value="Ankyrin repeat-containing domain"/>
    <property type="match status" value="3"/>
</dbReference>